<dbReference type="InterPro" id="IPR036691">
    <property type="entry name" value="Endo/exonu/phosph_ase_sf"/>
</dbReference>
<evidence type="ECO:0000313" key="2">
    <source>
        <dbReference type="Proteomes" id="UP000024635"/>
    </source>
</evidence>
<sequence length="169" mass="18376">MENGSILLDQATASGATDAPVLGTMGTGVKWTTGRKGNELRRIKGKPGITPKRELRIAAWNVRTGHQFGEKEIIAREMTSCKISIAALSEMRMDGRGRVTIKVPDSDQTMTLYYSGGDEHHERVGFMLSNRIVAAVAAFQPVSSRIAVISVCGTVTVHILCIYAPTEMR</sequence>
<dbReference type="Proteomes" id="UP000024635">
    <property type="component" value="Unassembled WGS sequence"/>
</dbReference>
<gene>
    <name evidence="1" type="primary">Acey_s0002.g804</name>
    <name evidence="1" type="ORF">Y032_0002g804</name>
</gene>
<dbReference type="SUPFAM" id="SSF56219">
    <property type="entry name" value="DNase I-like"/>
    <property type="match status" value="1"/>
</dbReference>
<comment type="caution">
    <text evidence="1">The sequence shown here is derived from an EMBL/GenBank/DDBJ whole genome shotgun (WGS) entry which is preliminary data.</text>
</comment>
<proteinExistence type="predicted"/>
<dbReference type="EMBL" id="JARK01001338">
    <property type="protein sequence ID" value="EYC33443.1"/>
    <property type="molecule type" value="Genomic_DNA"/>
</dbReference>
<dbReference type="Gene3D" id="3.60.10.10">
    <property type="entry name" value="Endonuclease/exonuclease/phosphatase"/>
    <property type="match status" value="1"/>
</dbReference>
<protein>
    <recommendedName>
        <fullName evidence="3">Endonuclease/exonuclease/phosphatase domain-containing protein</fullName>
    </recommendedName>
</protein>
<keyword evidence="2" id="KW-1185">Reference proteome</keyword>
<name>A0A016W374_9BILA</name>
<evidence type="ECO:0008006" key="3">
    <source>
        <dbReference type="Google" id="ProtNLM"/>
    </source>
</evidence>
<reference evidence="2" key="1">
    <citation type="journal article" date="2015" name="Nat. Genet.">
        <title>The genome and transcriptome of the zoonotic hookworm Ancylostoma ceylanicum identify infection-specific gene families.</title>
        <authorList>
            <person name="Schwarz E.M."/>
            <person name="Hu Y."/>
            <person name="Antoshechkin I."/>
            <person name="Miller M.M."/>
            <person name="Sternberg P.W."/>
            <person name="Aroian R.V."/>
        </authorList>
    </citation>
    <scope>NUCLEOTIDE SEQUENCE</scope>
    <source>
        <strain evidence="2">HY135</strain>
    </source>
</reference>
<dbReference type="AlphaFoldDB" id="A0A016W374"/>
<evidence type="ECO:0000313" key="1">
    <source>
        <dbReference type="EMBL" id="EYC33443.1"/>
    </source>
</evidence>
<organism evidence="1 2">
    <name type="scientific">Ancylostoma ceylanicum</name>
    <dbReference type="NCBI Taxonomy" id="53326"/>
    <lineage>
        <taxon>Eukaryota</taxon>
        <taxon>Metazoa</taxon>
        <taxon>Ecdysozoa</taxon>
        <taxon>Nematoda</taxon>
        <taxon>Chromadorea</taxon>
        <taxon>Rhabditida</taxon>
        <taxon>Rhabditina</taxon>
        <taxon>Rhabditomorpha</taxon>
        <taxon>Strongyloidea</taxon>
        <taxon>Ancylostomatidae</taxon>
        <taxon>Ancylostomatinae</taxon>
        <taxon>Ancylostoma</taxon>
    </lineage>
</organism>
<accession>A0A016W374</accession>
<dbReference type="OrthoDB" id="8193560at2759"/>